<dbReference type="Proteomes" id="UP000198761">
    <property type="component" value="Unassembled WGS sequence"/>
</dbReference>
<dbReference type="STRING" id="933059.SAMN04488103_11810"/>
<dbReference type="Pfam" id="PF06776">
    <property type="entry name" value="IalB"/>
    <property type="match status" value="1"/>
</dbReference>
<dbReference type="AlphaFoldDB" id="A0A1H8NBQ4"/>
<dbReference type="OrthoDB" id="9797912at2"/>
<proteinExistence type="predicted"/>
<dbReference type="RefSeq" id="WP_091303616.1">
    <property type="nucleotide sequence ID" value="NZ_FOCE01000018.1"/>
</dbReference>
<dbReference type="Gene3D" id="2.60.40.1880">
    <property type="entry name" value="Invasion associated locus B (IalB) protein"/>
    <property type="match status" value="1"/>
</dbReference>
<protein>
    <submittedName>
        <fullName evidence="3">Invasion protein IalB, involved in pathogenesis</fullName>
    </submittedName>
</protein>
<evidence type="ECO:0000256" key="2">
    <source>
        <dbReference type="SAM" id="SignalP"/>
    </source>
</evidence>
<gene>
    <name evidence="3" type="ORF">SAMN04488103_11810</name>
</gene>
<evidence type="ECO:0000313" key="4">
    <source>
        <dbReference type="Proteomes" id="UP000198761"/>
    </source>
</evidence>
<organism evidence="3 4">
    <name type="scientific">Gemmobacter aquatilis</name>
    <dbReference type="NCBI Taxonomy" id="933059"/>
    <lineage>
        <taxon>Bacteria</taxon>
        <taxon>Pseudomonadati</taxon>
        <taxon>Pseudomonadota</taxon>
        <taxon>Alphaproteobacteria</taxon>
        <taxon>Rhodobacterales</taxon>
        <taxon>Paracoccaceae</taxon>
        <taxon>Gemmobacter</taxon>
    </lineage>
</organism>
<accession>A0A1H8NBQ4</accession>
<feature type="signal peptide" evidence="2">
    <location>
        <begin position="1"/>
        <end position="24"/>
    </location>
</feature>
<dbReference type="EMBL" id="FOCE01000018">
    <property type="protein sequence ID" value="SEO26879.1"/>
    <property type="molecule type" value="Genomic_DNA"/>
</dbReference>
<sequence length="208" mass="21345">MSINDVTKALALSLILGFATSAAAQEATTPPAAPSAEAPAAETPAAAPAQPAAPADGVGSVYVKSTHDSWELRCVKAGEGKADPCQIYQLLKDAQGNSVAEIGIFPLPAGAEAAAGATLITPLETLLTENVVLQIDAQKARVYPFSWCDRGGCVARVGFTAEDIASLKKGNKMTMSIVPIAKPDQKVTLDISLKGFTAGFDALPIPAK</sequence>
<feature type="chain" id="PRO_5011737885" evidence="2">
    <location>
        <begin position="25"/>
        <end position="208"/>
    </location>
</feature>
<name>A0A1H8NBQ4_9RHOB</name>
<dbReference type="InterPro" id="IPR038696">
    <property type="entry name" value="IalB_sf"/>
</dbReference>
<keyword evidence="4" id="KW-1185">Reference proteome</keyword>
<evidence type="ECO:0000313" key="3">
    <source>
        <dbReference type="EMBL" id="SEO26879.1"/>
    </source>
</evidence>
<evidence type="ECO:0000256" key="1">
    <source>
        <dbReference type="SAM" id="MobiDB-lite"/>
    </source>
</evidence>
<keyword evidence="2" id="KW-0732">Signal</keyword>
<dbReference type="InterPro" id="IPR010642">
    <property type="entry name" value="Invasion_prot_B"/>
</dbReference>
<feature type="region of interest" description="Disordered" evidence="1">
    <location>
        <begin position="28"/>
        <end position="55"/>
    </location>
</feature>
<reference evidence="3 4" key="1">
    <citation type="submission" date="2016-10" db="EMBL/GenBank/DDBJ databases">
        <authorList>
            <person name="de Groot N.N."/>
        </authorList>
    </citation>
    <scope>NUCLEOTIDE SEQUENCE [LARGE SCALE GENOMIC DNA]</scope>
    <source>
        <strain evidence="3 4">DSM 3857</strain>
    </source>
</reference>